<feature type="chain" id="PRO_5044541959" description="Lipoprotein" evidence="1">
    <location>
        <begin position="23"/>
        <end position="229"/>
    </location>
</feature>
<dbReference type="EMBL" id="CGBR01000004">
    <property type="protein sequence ID" value="CFQ56166.1"/>
    <property type="molecule type" value="Genomic_DNA"/>
</dbReference>
<evidence type="ECO:0000313" key="7">
    <source>
        <dbReference type="Proteomes" id="UP000595309"/>
    </source>
</evidence>
<dbReference type="AlphaFoldDB" id="A0A0E1NGJ7"/>
<sequence length="229" mass="25240">MTYSKSLCLILVSALLSGCAGKQVFDTEVEKKAIRGDNGAEIPISAYNALEVGGSHATDTSLRLVTRGDTAAAVGVSVVAFVAQAFAGSASGSTFSKEDLRGTKIVVLSNPSIGYFMPNIETEIKKGLADKPKHLYMEKIEVRPKVWLLMYENLSGSETDYELRYVTYFSKNKETWQKSGMYLTCEPTPVKAPLEQWQANNYEKVTKVTQQYMAECMKDFVVKVDSIVS</sequence>
<dbReference type="GeneID" id="31411115"/>
<dbReference type="PATRIC" id="fig|630.129.peg.156"/>
<dbReference type="Proteomes" id="UP000595309">
    <property type="component" value="Chromosome"/>
</dbReference>
<reference evidence="2 6" key="1">
    <citation type="submission" date="2015-03" db="EMBL/GenBank/DDBJ databases">
        <authorList>
            <person name="Murphy D."/>
        </authorList>
    </citation>
    <scope>NUCLEOTIDE SEQUENCE [LARGE SCALE GENOMIC DNA]</scope>
    <source>
        <strain evidence="2 6">IP26249</strain>
    </source>
</reference>
<reference evidence="3 5" key="2">
    <citation type="submission" date="2015-03" db="EMBL/GenBank/DDBJ databases">
        <authorList>
            <consortium name="Pathogen Informatics"/>
            <person name="Murphy D."/>
        </authorList>
    </citation>
    <scope>NUCLEOTIDE SEQUENCE [LARGE SCALE GENOMIC DNA]</scope>
    <source>
        <strain evidence="3 5">IP05342</strain>
    </source>
</reference>
<evidence type="ECO:0000313" key="3">
    <source>
        <dbReference type="EMBL" id="CND07441.1"/>
    </source>
</evidence>
<keyword evidence="1" id="KW-0732">Signal</keyword>
<feature type="signal peptide" evidence="1">
    <location>
        <begin position="1"/>
        <end position="22"/>
    </location>
</feature>
<dbReference type="RefSeq" id="WP_005157426.1">
    <property type="nucleotide sequence ID" value="NZ_CGBC01000006.1"/>
</dbReference>
<dbReference type="PROSITE" id="PS51257">
    <property type="entry name" value="PROKAR_LIPOPROTEIN"/>
    <property type="match status" value="1"/>
</dbReference>
<dbReference type="Proteomes" id="UP000048841">
    <property type="component" value="Unassembled WGS sequence"/>
</dbReference>
<evidence type="ECO:0000313" key="2">
    <source>
        <dbReference type="EMBL" id="CFQ56166.1"/>
    </source>
</evidence>
<protein>
    <recommendedName>
        <fullName evidence="8">Lipoprotein</fullName>
    </recommendedName>
</protein>
<organism evidence="2 6">
    <name type="scientific">Yersinia enterocolitica</name>
    <dbReference type="NCBI Taxonomy" id="630"/>
    <lineage>
        <taxon>Bacteria</taxon>
        <taxon>Pseudomonadati</taxon>
        <taxon>Pseudomonadota</taxon>
        <taxon>Gammaproteobacteria</taxon>
        <taxon>Enterobacterales</taxon>
        <taxon>Yersiniaceae</taxon>
        <taxon>Yersinia</taxon>
    </lineage>
</organism>
<dbReference type="EMBL" id="CP068146">
    <property type="protein sequence ID" value="QQU48836.1"/>
    <property type="molecule type" value="Genomic_DNA"/>
</dbReference>
<evidence type="ECO:0000313" key="6">
    <source>
        <dbReference type="Proteomes" id="UP000048841"/>
    </source>
</evidence>
<dbReference type="EMBL" id="CPXJ01000003">
    <property type="protein sequence ID" value="CND07441.1"/>
    <property type="molecule type" value="Genomic_DNA"/>
</dbReference>
<name>A0A0E1NGJ7_YEREN</name>
<accession>A0A0E1NGJ7</accession>
<gene>
    <name evidence="2" type="ORF">ERS137941_00979</name>
    <name evidence="3" type="ORF">ERS137959_00268</name>
    <name evidence="4" type="ORF">I6I39_09245</name>
</gene>
<dbReference type="Proteomes" id="UP000041601">
    <property type="component" value="Unassembled WGS sequence"/>
</dbReference>
<evidence type="ECO:0000256" key="1">
    <source>
        <dbReference type="SAM" id="SignalP"/>
    </source>
</evidence>
<evidence type="ECO:0000313" key="5">
    <source>
        <dbReference type="Proteomes" id="UP000041601"/>
    </source>
</evidence>
<keyword evidence="5" id="KW-1185">Reference proteome</keyword>
<evidence type="ECO:0008006" key="8">
    <source>
        <dbReference type="Google" id="ProtNLM"/>
    </source>
</evidence>
<evidence type="ECO:0000313" key="4">
    <source>
        <dbReference type="EMBL" id="QQU48836.1"/>
    </source>
</evidence>
<proteinExistence type="predicted"/>
<dbReference type="KEGG" id="yet:CH48_1485"/>
<reference evidence="4 7" key="3">
    <citation type="submission" date="2021-01" db="EMBL/GenBank/DDBJ databases">
        <title>FDA dAtabase for Regulatory Grade micrObial Sequences (FDA-ARGOS): Supporting development and validation of Infectious Disease Dx tests.</title>
        <authorList>
            <person name="Blissenbach B."/>
            <person name="Krut O."/>
            <person name="Tallon L."/>
            <person name="Sadzewicz L."/>
            <person name="Zhao X."/>
            <person name="Boylan J."/>
            <person name="Ott S."/>
            <person name="Bowen H."/>
            <person name="Vavikolanu K."/>
            <person name="Mehta A."/>
            <person name="Aluvathingal J."/>
            <person name="Nadendla S."/>
            <person name="Yan Y."/>
            <person name="Sichtig H."/>
        </authorList>
    </citation>
    <scope>NUCLEOTIDE SEQUENCE [LARGE SCALE GENOMIC DNA]</scope>
    <source>
        <strain evidence="4 7">FDAARGOS_1082</strain>
    </source>
</reference>